<accession>A0A2M9YF62</accession>
<evidence type="ECO:0000256" key="1">
    <source>
        <dbReference type="SAM" id="MobiDB-lite"/>
    </source>
</evidence>
<name>A0A2M9YF62_9LEPT</name>
<gene>
    <name evidence="2" type="ORF">CH362_05225</name>
</gene>
<proteinExistence type="predicted"/>
<dbReference type="AlphaFoldDB" id="A0A2M9YF62"/>
<evidence type="ECO:0000313" key="2">
    <source>
        <dbReference type="EMBL" id="PJZ50170.1"/>
    </source>
</evidence>
<evidence type="ECO:0000313" key="3">
    <source>
        <dbReference type="Proteomes" id="UP000231926"/>
    </source>
</evidence>
<keyword evidence="3" id="KW-1185">Reference proteome</keyword>
<organism evidence="2 3">
    <name type="scientific">Leptospira saintgironsiae</name>
    <dbReference type="NCBI Taxonomy" id="2023183"/>
    <lineage>
        <taxon>Bacteria</taxon>
        <taxon>Pseudomonadati</taxon>
        <taxon>Spirochaetota</taxon>
        <taxon>Spirochaetia</taxon>
        <taxon>Leptospirales</taxon>
        <taxon>Leptospiraceae</taxon>
        <taxon>Leptospira</taxon>
    </lineage>
</organism>
<feature type="region of interest" description="Disordered" evidence="1">
    <location>
        <begin position="41"/>
        <end position="61"/>
    </location>
</feature>
<protein>
    <submittedName>
        <fullName evidence="2">Uncharacterized protein</fullName>
    </submittedName>
</protein>
<dbReference type="OrthoDB" id="332159at2"/>
<dbReference type="Proteomes" id="UP000231926">
    <property type="component" value="Unassembled WGS sequence"/>
</dbReference>
<sequence>MHLGLSVHFQAHVGTPTERGWTGFFQVKSLEKAFQTELTSKKTRLIHENSRVPGQGNPETP</sequence>
<dbReference type="EMBL" id="NPDR01000002">
    <property type="protein sequence ID" value="PJZ50170.1"/>
    <property type="molecule type" value="Genomic_DNA"/>
</dbReference>
<comment type="caution">
    <text evidence="2">The sequence shown here is derived from an EMBL/GenBank/DDBJ whole genome shotgun (WGS) entry which is preliminary data.</text>
</comment>
<reference evidence="2 3" key="1">
    <citation type="submission" date="2017-07" db="EMBL/GenBank/DDBJ databases">
        <title>Leptospira spp. isolated from tropical soils.</title>
        <authorList>
            <person name="Thibeaux R."/>
            <person name="Iraola G."/>
            <person name="Ferres I."/>
            <person name="Bierque E."/>
            <person name="Girault D."/>
            <person name="Soupe-Gilbert M.-E."/>
            <person name="Picardeau M."/>
            <person name="Goarant C."/>
        </authorList>
    </citation>
    <scope>NUCLEOTIDE SEQUENCE [LARGE SCALE GENOMIC DNA]</scope>
    <source>
        <strain evidence="2 3">FH4-C-A2</strain>
    </source>
</reference>